<proteinExistence type="predicted"/>
<evidence type="ECO:0000313" key="1">
    <source>
        <dbReference type="EMBL" id="MCY4727553.1"/>
    </source>
</evidence>
<keyword evidence="2" id="KW-1185">Reference proteome</keyword>
<dbReference type="RefSeq" id="WP_268112509.1">
    <property type="nucleotide sequence ID" value="NZ_JAPPUX010000004.1"/>
</dbReference>
<name>A0ABT4CEZ7_9ACTN</name>
<reference evidence="1" key="1">
    <citation type="submission" date="2022-08" db="EMBL/GenBank/DDBJ databases">
        <title>Genome sequencing of Nocardioides sp. STR2.</title>
        <authorList>
            <person name="So Y."/>
        </authorList>
    </citation>
    <scope>NUCLEOTIDE SEQUENCE</scope>
    <source>
        <strain evidence="1">STR2</strain>
    </source>
</reference>
<dbReference type="EMBL" id="JAPPUX010000004">
    <property type="protein sequence ID" value="MCY4727553.1"/>
    <property type="molecule type" value="Genomic_DNA"/>
</dbReference>
<dbReference type="Proteomes" id="UP001074726">
    <property type="component" value="Unassembled WGS sequence"/>
</dbReference>
<comment type="caution">
    <text evidence="1">The sequence shown here is derived from an EMBL/GenBank/DDBJ whole genome shotgun (WGS) entry which is preliminary data.</text>
</comment>
<evidence type="ECO:0000313" key="2">
    <source>
        <dbReference type="Proteomes" id="UP001074726"/>
    </source>
</evidence>
<protein>
    <recommendedName>
        <fullName evidence="3">Peptidase MA superfamily protein</fullName>
    </recommendedName>
</protein>
<organism evidence="1 2">
    <name type="scientific">Nocardioides pini</name>
    <dbReference type="NCBI Taxonomy" id="2975053"/>
    <lineage>
        <taxon>Bacteria</taxon>
        <taxon>Bacillati</taxon>
        <taxon>Actinomycetota</taxon>
        <taxon>Actinomycetes</taxon>
        <taxon>Propionibacteriales</taxon>
        <taxon>Nocardioidaceae</taxon>
        <taxon>Nocardioides</taxon>
    </lineage>
</organism>
<accession>A0ABT4CEZ7</accession>
<gene>
    <name evidence="1" type="ORF">NYO98_14795</name>
</gene>
<evidence type="ECO:0008006" key="3">
    <source>
        <dbReference type="Google" id="ProtNLM"/>
    </source>
</evidence>
<sequence>MVGLVLVLLTRDGRQDVTPATPSDAPRASPAEAASALAAFVEAVERRDARALEQLAPPSPPAARDLLSDIAANVDSLDLDGVSARYVDQAGAVAPDGSWSGVAELGWRLRGFDQEAARSEVVVRFAPSGEGLGIVGFEARGDGTRLPLWLRAPLSVTRSDRVLVMVDGPQDEADSVAARATRGIGVVRRVLPDWSGPVVVEVPATAADLDEALGVAPGTYAGIAAVTAPAGSDDDGRGPVHVFVNPDVTDGLRRAGAQVVMSHELVHVATDAVRRPVESWLLEGFADYVALRDSPLPDDVTLGRAIAAARRDGVPRSLPRATDFDTRGQDLQARYEEAWLACRIIAERGGENGLKDLYLRASGGGSTKRLLRHSSLPLNALVKTWRDRLRLLSRSS</sequence>